<dbReference type="InterPro" id="IPR057326">
    <property type="entry name" value="KR_dom"/>
</dbReference>
<dbReference type="Pfam" id="PF13561">
    <property type="entry name" value="adh_short_C2"/>
    <property type="match status" value="1"/>
</dbReference>
<evidence type="ECO:0000256" key="2">
    <source>
        <dbReference type="ARBA" id="ARBA00023002"/>
    </source>
</evidence>
<dbReference type="Gene3D" id="3.40.50.720">
    <property type="entry name" value="NAD(P)-binding Rossmann-like Domain"/>
    <property type="match status" value="1"/>
</dbReference>
<sequence length="280" mass="29196">MNSGASQGISDNANNTTVVGQSERSTLSTEQKIALITGGSRGLGKNTALALARQGVDIILTYQSREADAHAVVAEIQASGRRAVALQLDTGAIGSFAGFTEKLQQVLAQQWQRHQFDYLMNNAGIGGHIAFADTSEAQFDQLMNIHFKGVFFLTQSLLPLIADHGRILNVSSGLARFSLPGHAAYAAMKGAVEVLTRYLAKELGARGIAANVIAPGAIATDFGGGVVRDNAQLNQFVASQTALGRAGLPDDIGGVAAALLSDGCGWINGQRIEASGGMFL</sequence>
<proteinExistence type="inferred from homology"/>
<keyword evidence="6" id="KW-1185">Reference proteome</keyword>
<accession>A0ABR6YPW4</accession>
<dbReference type="SUPFAM" id="SSF51735">
    <property type="entry name" value="NAD(P)-binding Rossmann-fold domains"/>
    <property type="match status" value="1"/>
</dbReference>
<comment type="caution">
    <text evidence="5">The sequence shown here is derived from an EMBL/GenBank/DDBJ whole genome shotgun (WGS) entry which is preliminary data.</text>
</comment>
<comment type="similarity">
    <text evidence="1">Belongs to the short-chain dehydrogenases/reductases (SDR) family.</text>
</comment>
<dbReference type="InterPro" id="IPR002347">
    <property type="entry name" value="SDR_fam"/>
</dbReference>
<dbReference type="Proteomes" id="UP000613113">
    <property type="component" value="Unassembled WGS sequence"/>
</dbReference>
<organism evidence="5 6">
    <name type="scientific">Undibacterium griseum</name>
    <dbReference type="NCBI Taxonomy" id="2762295"/>
    <lineage>
        <taxon>Bacteria</taxon>
        <taxon>Pseudomonadati</taxon>
        <taxon>Pseudomonadota</taxon>
        <taxon>Betaproteobacteria</taxon>
        <taxon>Burkholderiales</taxon>
        <taxon>Oxalobacteraceae</taxon>
        <taxon>Undibacterium</taxon>
    </lineage>
</organism>
<protein>
    <submittedName>
        <fullName evidence="5">SDR family oxidoreductase</fullName>
    </submittedName>
</protein>
<dbReference type="InterPro" id="IPR036291">
    <property type="entry name" value="NAD(P)-bd_dom_sf"/>
</dbReference>
<feature type="domain" description="Ketoreductase" evidence="4">
    <location>
        <begin position="32"/>
        <end position="216"/>
    </location>
</feature>
<evidence type="ECO:0000256" key="3">
    <source>
        <dbReference type="SAM" id="MobiDB-lite"/>
    </source>
</evidence>
<gene>
    <name evidence="5" type="ORF">H8K27_12470</name>
</gene>
<dbReference type="SMART" id="SM00822">
    <property type="entry name" value="PKS_KR"/>
    <property type="match status" value="1"/>
</dbReference>
<dbReference type="PRINTS" id="PR00080">
    <property type="entry name" value="SDRFAMILY"/>
</dbReference>
<evidence type="ECO:0000256" key="1">
    <source>
        <dbReference type="ARBA" id="ARBA00006484"/>
    </source>
</evidence>
<evidence type="ECO:0000313" key="6">
    <source>
        <dbReference type="Proteomes" id="UP000613113"/>
    </source>
</evidence>
<dbReference type="EMBL" id="JACOGC010000005">
    <property type="protein sequence ID" value="MBC3885949.1"/>
    <property type="molecule type" value="Genomic_DNA"/>
</dbReference>
<dbReference type="PANTHER" id="PTHR43639">
    <property type="entry name" value="OXIDOREDUCTASE, SHORT-CHAIN DEHYDROGENASE/REDUCTASE FAMILY (AFU_ORTHOLOGUE AFUA_5G02870)"/>
    <property type="match status" value="1"/>
</dbReference>
<reference evidence="5 6" key="1">
    <citation type="submission" date="2020-08" db="EMBL/GenBank/DDBJ databases">
        <title>Novel species isolated from subtropical streams in China.</title>
        <authorList>
            <person name="Lu H."/>
        </authorList>
    </citation>
    <scope>NUCLEOTIDE SEQUENCE [LARGE SCALE GENOMIC DNA]</scope>
    <source>
        <strain evidence="5 6">FT31W</strain>
    </source>
</reference>
<feature type="region of interest" description="Disordered" evidence="3">
    <location>
        <begin position="1"/>
        <end position="25"/>
    </location>
</feature>
<name>A0ABR6YPW4_9BURK</name>
<dbReference type="PRINTS" id="PR00081">
    <property type="entry name" value="GDHRDH"/>
</dbReference>
<evidence type="ECO:0000313" key="5">
    <source>
        <dbReference type="EMBL" id="MBC3885949.1"/>
    </source>
</evidence>
<dbReference type="PANTHER" id="PTHR43639:SF1">
    <property type="entry name" value="SHORT-CHAIN DEHYDROGENASE_REDUCTASE FAMILY PROTEIN"/>
    <property type="match status" value="1"/>
</dbReference>
<evidence type="ECO:0000259" key="4">
    <source>
        <dbReference type="SMART" id="SM00822"/>
    </source>
</evidence>
<keyword evidence="2" id="KW-0560">Oxidoreductase</keyword>